<feature type="region of interest" description="Disordered" evidence="1">
    <location>
        <begin position="144"/>
        <end position="166"/>
    </location>
</feature>
<feature type="region of interest" description="Disordered" evidence="1">
    <location>
        <begin position="302"/>
        <end position="332"/>
    </location>
</feature>
<dbReference type="Proteomes" id="UP000051952">
    <property type="component" value="Unassembled WGS sequence"/>
</dbReference>
<evidence type="ECO:0000313" key="3">
    <source>
        <dbReference type="Proteomes" id="UP000051952"/>
    </source>
</evidence>
<feature type="region of interest" description="Disordered" evidence="1">
    <location>
        <begin position="869"/>
        <end position="897"/>
    </location>
</feature>
<organism evidence="2 3">
    <name type="scientific">Bodo saltans</name>
    <name type="common">Flagellated protozoan</name>
    <dbReference type="NCBI Taxonomy" id="75058"/>
    <lineage>
        <taxon>Eukaryota</taxon>
        <taxon>Discoba</taxon>
        <taxon>Euglenozoa</taxon>
        <taxon>Kinetoplastea</taxon>
        <taxon>Metakinetoplastina</taxon>
        <taxon>Eubodonida</taxon>
        <taxon>Bodonidae</taxon>
        <taxon>Bodo</taxon>
    </lineage>
</organism>
<feature type="compositionally biased region" description="Low complexity" evidence="1">
    <location>
        <begin position="42"/>
        <end position="51"/>
    </location>
</feature>
<dbReference type="EMBL" id="CYKH01001927">
    <property type="protein sequence ID" value="CUG91456.1"/>
    <property type="molecule type" value="Genomic_DNA"/>
</dbReference>
<evidence type="ECO:0000313" key="2">
    <source>
        <dbReference type="EMBL" id="CUG91456.1"/>
    </source>
</evidence>
<keyword evidence="3" id="KW-1185">Reference proteome</keyword>
<sequence>MSCAVTAPEIRVTIAVEQQQQQCDVFSLPWSSALIHHILHHSSQSSSSSSHPTAADITSLPRLPRIIEEGVTAPPLLSERGSTSGRRSDASGTGGTLLLRAIASSSSLSLRNRCHHRGTLLVGCCVSHSIEDRRLLTTTHCSAHEKDKAEQQRQEEEQHQQHQQHHHAMTSAAAVWWEVDLVLRLHSCAFRLVPLIVPPHIVAAIVSSSSSAATSPHPPHVPHQSICCMDDADDSFNEGWLGACGLRVISARTSSSTAGSTAVKESSDRGVCQLAVDGWPQVQVVYVALHFPSQLVAAAAAAQQRARPDDDDEPCGSSPPPHASSAKTSLSPMMSTARQHLATLFTVLTADEEEGDDVDCYHVPAASSSTRTTSSPLQRFYRDVLCLEEEDPNSNIPAWCIVRYPNGVPRCFEAYNEVMRGLPEASPFSCFVLPSTLLFRNVARIPVGLKRPDTMVPKEALQLSLPCERSTASLHTSATTNVGEEVAIDVSRWTGALLSLSQQQQQQPNITTVVTMNKRCSFQVLSATRIEGSNENNVQHDVNTRRDMHQQRTLSLRPPPLPMPQQAVAIPKPSQLPTTHDKQKQTAGSSVATTLRSYAMTVAKPPTCNQQHFVETQTNGRQLSHQTLRLNDVPTAVAQVDVAPRLEGTTYSGPPVTSPKQEGLPSRPEKALSTQLEMVAAVVATAAPPLSLPVEVTTKVKRAPRAKKASTTAIVDGGGDVQHDHPECPTASGSLNCSTVVAPRPQLKRTRKPPAVASVETELSIEGNGAVVATPLPRKRTRKPVVATSAVPPEGCSDCPALSEQSDALSCTKETEADSTTPTTKEEVLEDTSLISTQSLSIIFSDPCIHVTAHAARAEVDAAYRSTKLAPRKVPTKRPRPAPSVMRNNGGEPNLPLNVDDNATLLAASACAELN</sequence>
<reference evidence="3" key="1">
    <citation type="submission" date="2015-09" db="EMBL/GenBank/DDBJ databases">
        <authorList>
            <consortium name="Pathogen Informatics"/>
        </authorList>
    </citation>
    <scope>NUCLEOTIDE SEQUENCE [LARGE SCALE GENOMIC DNA]</scope>
    <source>
        <strain evidence="3">Lake Konstanz</strain>
    </source>
</reference>
<feature type="compositionally biased region" description="Basic residues" evidence="1">
    <location>
        <begin position="870"/>
        <end position="880"/>
    </location>
</feature>
<dbReference type="VEuPathDB" id="TriTrypDB:BSAL_32180"/>
<name>A0A0S4JJ15_BODSA</name>
<feature type="compositionally biased region" description="Basic and acidic residues" evidence="1">
    <location>
        <begin position="144"/>
        <end position="160"/>
    </location>
</feature>
<accession>A0A0S4JJ15</accession>
<gene>
    <name evidence="2" type="ORF">BSAL_32180</name>
</gene>
<feature type="region of interest" description="Disordered" evidence="1">
    <location>
        <begin position="42"/>
        <end position="92"/>
    </location>
</feature>
<dbReference type="AlphaFoldDB" id="A0A0S4JJ15"/>
<feature type="region of interest" description="Disordered" evidence="1">
    <location>
        <begin position="645"/>
        <end position="667"/>
    </location>
</feature>
<protein>
    <submittedName>
        <fullName evidence="2">GPI-anchored surface protein, putative</fullName>
    </submittedName>
</protein>
<evidence type="ECO:0000256" key="1">
    <source>
        <dbReference type="SAM" id="MobiDB-lite"/>
    </source>
</evidence>
<proteinExistence type="predicted"/>